<feature type="chain" id="PRO_5029509092" description="protein disulfide-isomerase" evidence="13">
    <location>
        <begin position="29"/>
        <end position="637"/>
    </location>
</feature>
<evidence type="ECO:0000256" key="11">
    <source>
        <dbReference type="SAM" id="MobiDB-lite"/>
    </source>
</evidence>
<feature type="domain" description="Thioredoxin" evidence="14">
    <location>
        <begin position="506"/>
        <end position="637"/>
    </location>
</feature>
<accession>A0A7J7NND7</accession>
<comment type="caution">
    <text evidence="15">The sequence shown here is derived from an EMBL/GenBank/DDBJ whole genome shotgun (WGS) entry which is preliminary data.</text>
</comment>
<dbReference type="GO" id="GO:0006457">
    <property type="term" value="P:protein folding"/>
    <property type="evidence" value="ECO:0007669"/>
    <property type="project" value="TreeGrafter"/>
</dbReference>
<dbReference type="FunFam" id="3.40.30.10:FF:000042">
    <property type="entry name" value="protein disulfide-isomerase A2"/>
    <property type="match status" value="1"/>
</dbReference>
<dbReference type="Proteomes" id="UP000541444">
    <property type="component" value="Unassembled WGS sequence"/>
</dbReference>
<dbReference type="InterPro" id="IPR013766">
    <property type="entry name" value="Thioredoxin_domain"/>
</dbReference>
<evidence type="ECO:0000256" key="9">
    <source>
        <dbReference type="ARBA" id="ARBA00023235"/>
    </source>
</evidence>
<protein>
    <recommendedName>
        <fullName evidence="4">protein disulfide-isomerase</fullName>
        <ecNumber evidence="4">5.3.4.1</ecNumber>
    </recommendedName>
</protein>
<dbReference type="PANTHER" id="PTHR18929:SF246">
    <property type="entry name" value="PROTEIN DISULFIDE ISOMERASE-LIKE 1-4"/>
    <property type="match status" value="1"/>
</dbReference>
<sequence length="637" mass="69634">MATKSAITTLCFSLISLLLLANFAVSSATDLPDDISSPPVPPPESGSDSPSPVPAASIAPSPAPARHDLSSPPAPSPASDSDVPSPSPASLPAADIEQQDSSKSEVSKKSEGMSGGKKAGIVVGVLAVAGLVAVGVIVYKKRQDNLRRSQYGDIGVSYRSGLVVNHRHFHGHESLKDIGQVTRIDKFYGISMDHEENSPPPFDEKDVVVLNEGNFTDYEEKNRYVMVEFYAPWCGHCQVLVPEYAAAATELKGEAVLVKLSNFVITIIRDAIVTWIKKKTGPGVYNITSEEGAKTILETGKTLVLGFLDSLVGPENGELSAISKLDDDITFYQTASSNIAKLFQIDPKSKRPALVLLKKEELIYWRTPLQTLALPSTSDQFTKSAISDFVAANKLPLVNKYTRETANFIFSSLIGKMIMLFAKSEYLLNLLPTFQDAAKGFKGKLIFVYVILDDSFGEQISDYFGITGNSPQIFGFIATDEGEKYFHEGEVTLKSIKAFAEDLLENKLKRFLKSDPIPVTNDGDVKIVVGHNFDEIVLDDSKDVLLEVYAPWCGHCKVLEPIYNRLAKHLQGIDSLVVAKMDGTTNEHQRAKVNRCSSDDFELEQADLPIMKFYLPVGCRPDAGSLSHKEITIVQHQ</sequence>
<comment type="subcellular location">
    <subcellularLocation>
        <location evidence="2">Endoplasmic reticulum lumen</location>
    </subcellularLocation>
</comment>
<evidence type="ECO:0000256" key="13">
    <source>
        <dbReference type="SAM" id="SignalP"/>
    </source>
</evidence>
<dbReference type="InterPro" id="IPR036249">
    <property type="entry name" value="Thioredoxin-like_sf"/>
</dbReference>
<keyword evidence="9" id="KW-0413">Isomerase</keyword>
<comment type="similarity">
    <text evidence="3">Belongs to the protein disulfide isomerase family.</text>
</comment>
<keyword evidence="7" id="KW-0256">Endoplasmic reticulum</keyword>
<dbReference type="CDD" id="cd02981">
    <property type="entry name" value="PDI_b_family"/>
    <property type="match status" value="1"/>
</dbReference>
<evidence type="ECO:0000256" key="5">
    <source>
        <dbReference type="ARBA" id="ARBA00022729"/>
    </source>
</evidence>
<dbReference type="PANTHER" id="PTHR18929">
    <property type="entry name" value="PROTEIN DISULFIDE ISOMERASE"/>
    <property type="match status" value="1"/>
</dbReference>
<evidence type="ECO:0000256" key="6">
    <source>
        <dbReference type="ARBA" id="ARBA00022737"/>
    </source>
</evidence>
<dbReference type="OrthoDB" id="427280at2759"/>
<keyword evidence="12" id="KW-1133">Transmembrane helix</keyword>
<evidence type="ECO:0000313" key="16">
    <source>
        <dbReference type="Proteomes" id="UP000541444"/>
    </source>
</evidence>
<evidence type="ECO:0000313" key="15">
    <source>
        <dbReference type="EMBL" id="KAF6168613.1"/>
    </source>
</evidence>
<evidence type="ECO:0000256" key="1">
    <source>
        <dbReference type="ARBA" id="ARBA00001182"/>
    </source>
</evidence>
<keyword evidence="8" id="KW-1015">Disulfide bond</keyword>
<evidence type="ECO:0000256" key="8">
    <source>
        <dbReference type="ARBA" id="ARBA00023157"/>
    </source>
</evidence>
<dbReference type="AlphaFoldDB" id="A0A7J7NND7"/>
<dbReference type="Pfam" id="PF13848">
    <property type="entry name" value="Thioredoxin_6"/>
    <property type="match status" value="1"/>
</dbReference>
<keyword evidence="16" id="KW-1185">Reference proteome</keyword>
<evidence type="ECO:0000256" key="10">
    <source>
        <dbReference type="ARBA" id="ARBA00023284"/>
    </source>
</evidence>
<dbReference type="CDD" id="cd02995">
    <property type="entry name" value="PDI_a_PDI_a'_C"/>
    <property type="match status" value="1"/>
</dbReference>
<evidence type="ECO:0000256" key="3">
    <source>
        <dbReference type="ARBA" id="ARBA00006347"/>
    </source>
</evidence>
<dbReference type="PROSITE" id="PS51352">
    <property type="entry name" value="THIOREDOXIN_2"/>
    <property type="match status" value="2"/>
</dbReference>
<keyword evidence="5 13" id="KW-0732">Signal</keyword>
<name>A0A7J7NND7_9MAGN</name>
<dbReference type="GO" id="GO:0005788">
    <property type="term" value="C:endoplasmic reticulum lumen"/>
    <property type="evidence" value="ECO:0007669"/>
    <property type="project" value="UniProtKB-SubCell"/>
</dbReference>
<dbReference type="Pfam" id="PF00085">
    <property type="entry name" value="Thioredoxin"/>
    <property type="match status" value="2"/>
</dbReference>
<feature type="signal peptide" evidence="13">
    <location>
        <begin position="1"/>
        <end position="28"/>
    </location>
</feature>
<dbReference type="PROSITE" id="PS00194">
    <property type="entry name" value="THIOREDOXIN_1"/>
    <property type="match status" value="2"/>
</dbReference>
<evidence type="ECO:0000256" key="12">
    <source>
        <dbReference type="SAM" id="Phobius"/>
    </source>
</evidence>
<keyword evidence="6" id="KW-0677">Repeat</keyword>
<keyword evidence="12" id="KW-0812">Transmembrane</keyword>
<feature type="transmembrane region" description="Helical" evidence="12">
    <location>
        <begin position="119"/>
        <end position="139"/>
    </location>
</feature>
<evidence type="ECO:0000256" key="4">
    <source>
        <dbReference type="ARBA" id="ARBA00012723"/>
    </source>
</evidence>
<dbReference type="GO" id="GO:0003756">
    <property type="term" value="F:protein disulfide isomerase activity"/>
    <property type="evidence" value="ECO:0007669"/>
    <property type="project" value="UniProtKB-EC"/>
</dbReference>
<dbReference type="InterPro" id="IPR017937">
    <property type="entry name" value="Thioredoxin_CS"/>
</dbReference>
<dbReference type="GO" id="GO:0034976">
    <property type="term" value="P:response to endoplasmic reticulum stress"/>
    <property type="evidence" value="ECO:0007669"/>
    <property type="project" value="TreeGrafter"/>
</dbReference>
<comment type="catalytic activity">
    <reaction evidence="1">
        <text>Catalyzes the rearrangement of -S-S- bonds in proteins.</text>
        <dbReference type="EC" id="5.3.4.1"/>
    </reaction>
</comment>
<dbReference type="EMBL" id="JACGCM010000692">
    <property type="protein sequence ID" value="KAF6168613.1"/>
    <property type="molecule type" value="Genomic_DNA"/>
</dbReference>
<proteinExistence type="inferred from homology"/>
<keyword evidence="12" id="KW-0472">Membrane</keyword>
<feature type="domain" description="Thioredoxin" evidence="14">
    <location>
        <begin position="193"/>
        <end position="344"/>
    </location>
</feature>
<feature type="compositionally biased region" description="Low complexity" evidence="11">
    <location>
        <begin position="45"/>
        <end position="60"/>
    </location>
</feature>
<dbReference type="CDD" id="cd02982">
    <property type="entry name" value="PDI_b'_family"/>
    <property type="match status" value="1"/>
</dbReference>
<evidence type="ECO:0000259" key="14">
    <source>
        <dbReference type="PROSITE" id="PS51352"/>
    </source>
</evidence>
<evidence type="ECO:0000256" key="2">
    <source>
        <dbReference type="ARBA" id="ARBA00004319"/>
    </source>
</evidence>
<keyword evidence="10" id="KW-0676">Redox-active center</keyword>
<organism evidence="15 16">
    <name type="scientific">Kingdonia uniflora</name>
    <dbReference type="NCBI Taxonomy" id="39325"/>
    <lineage>
        <taxon>Eukaryota</taxon>
        <taxon>Viridiplantae</taxon>
        <taxon>Streptophyta</taxon>
        <taxon>Embryophyta</taxon>
        <taxon>Tracheophyta</taxon>
        <taxon>Spermatophyta</taxon>
        <taxon>Magnoliopsida</taxon>
        <taxon>Ranunculales</taxon>
        <taxon>Circaeasteraceae</taxon>
        <taxon>Kingdonia</taxon>
    </lineage>
</organism>
<feature type="region of interest" description="Disordered" evidence="11">
    <location>
        <begin position="30"/>
        <end position="116"/>
    </location>
</feature>
<gene>
    <name evidence="15" type="ORF">GIB67_005225</name>
</gene>
<evidence type="ECO:0000256" key="7">
    <source>
        <dbReference type="ARBA" id="ARBA00022824"/>
    </source>
</evidence>
<dbReference type="SUPFAM" id="SSF52833">
    <property type="entry name" value="Thioredoxin-like"/>
    <property type="match status" value="4"/>
</dbReference>
<feature type="compositionally biased region" description="Low complexity" evidence="11">
    <location>
        <begin position="77"/>
        <end position="95"/>
    </location>
</feature>
<feature type="compositionally biased region" description="Basic and acidic residues" evidence="11">
    <location>
        <begin position="100"/>
        <end position="111"/>
    </location>
</feature>
<dbReference type="EC" id="5.3.4.1" evidence="4"/>
<dbReference type="Gene3D" id="3.40.30.10">
    <property type="entry name" value="Glutaredoxin"/>
    <property type="match status" value="4"/>
</dbReference>
<reference evidence="15 16" key="1">
    <citation type="journal article" date="2020" name="IScience">
        <title>Genome Sequencing of the Endangered Kingdonia uniflora (Circaeasteraceae, Ranunculales) Reveals Potential Mechanisms of Evolutionary Specialization.</title>
        <authorList>
            <person name="Sun Y."/>
            <person name="Deng T."/>
            <person name="Zhang A."/>
            <person name="Moore M.J."/>
            <person name="Landis J.B."/>
            <person name="Lin N."/>
            <person name="Zhang H."/>
            <person name="Zhang X."/>
            <person name="Huang J."/>
            <person name="Zhang X."/>
            <person name="Sun H."/>
            <person name="Wang H."/>
        </authorList>
    </citation>
    <scope>NUCLEOTIDE SEQUENCE [LARGE SCALE GENOMIC DNA]</scope>
    <source>
        <strain evidence="15">TB1705</strain>
        <tissue evidence="15">Leaf</tissue>
    </source>
</reference>